<dbReference type="Gene3D" id="3.30.450.20">
    <property type="entry name" value="PAS domain"/>
    <property type="match status" value="1"/>
</dbReference>
<evidence type="ECO:0000256" key="5">
    <source>
        <dbReference type="SAM" id="Phobius"/>
    </source>
</evidence>
<dbReference type="Proteomes" id="UP000466535">
    <property type="component" value="Unassembled WGS sequence"/>
</dbReference>
<dbReference type="Gene3D" id="6.10.250.1910">
    <property type="match status" value="1"/>
</dbReference>
<reference evidence="8 9" key="1">
    <citation type="submission" date="2019-12" db="EMBL/GenBank/DDBJ databases">
        <title>Isolation and characterization of three novel carbon monoxide-oxidizing members of Halobacteria from salione crusts and soils.</title>
        <authorList>
            <person name="Myers M.R."/>
            <person name="King G.M."/>
        </authorList>
    </citation>
    <scope>NUCLEOTIDE SEQUENCE [LARGE SCALE GENOMIC DNA]</scope>
    <source>
        <strain evidence="8 9">WSH3</strain>
    </source>
</reference>
<keyword evidence="5" id="KW-1133">Transmembrane helix</keyword>
<organism evidence="8 9">
    <name type="scientific">Halovenus carboxidivorans</name>
    <dbReference type="NCBI Taxonomy" id="2692199"/>
    <lineage>
        <taxon>Archaea</taxon>
        <taxon>Methanobacteriati</taxon>
        <taxon>Methanobacteriota</taxon>
        <taxon>Stenosarchaea group</taxon>
        <taxon>Halobacteria</taxon>
        <taxon>Halobacteriales</taxon>
        <taxon>Haloarculaceae</taxon>
        <taxon>Halovenus</taxon>
    </lineage>
</organism>
<dbReference type="PROSITE" id="PS50111">
    <property type="entry name" value="CHEMOTAXIS_TRANSDUC_2"/>
    <property type="match status" value="1"/>
</dbReference>
<keyword evidence="5" id="KW-0812">Transmembrane</keyword>
<gene>
    <name evidence="8" type="ORF">GRX03_06345</name>
</gene>
<dbReference type="CDD" id="cd11386">
    <property type="entry name" value="MCP_signal"/>
    <property type="match status" value="1"/>
</dbReference>
<dbReference type="PANTHER" id="PTHR32089:SF112">
    <property type="entry name" value="LYSOZYME-LIKE PROTEIN-RELATED"/>
    <property type="match status" value="1"/>
</dbReference>
<evidence type="ECO:0000256" key="2">
    <source>
        <dbReference type="ARBA" id="ARBA00029447"/>
    </source>
</evidence>
<evidence type="ECO:0000259" key="7">
    <source>
        <dbReference type="PROSITE" id="PS50885"/>
    </source>
</evidence>
<feature type="region of interest" description="Disordered" evidence="4">
    <location>
        <begin position="379"/>
        <end position="404"/>
    </location>
</feature>
<dbReference type="Gene3D" id="1.10.287.950">
    <property type="entry name" value="Methyl-accepting chemotaxis protein"/>
    <property type="match status" value="1"/>
</dbReference>
<dbReference type="RefSeq" id="WP_159763366.1">
    <property type="nucleotide sequence ID" value="NZ_WUUT01000002.1"/>
</dbReference>
<name>A0A6B0T6M5_9EURY</name>
<feature type="compositionally biased region" description="Basic and acidic residues" evidence="4">
    <location>
        <begin position="379"/>
        <end position="401"/>
    </location>
</feature>
<feature type="compositionally biased region" description="Polar residues" evidence="4">
    <location>
        <begin position="723"/>
        <end position="750"/>
    </location>
</feature>
<dbReference type="CDD" id="cd06225">
    <property type="entry name" value="HAMP"/>
    <property type="match status" value="1"/>
</dbReference>
<accession>A0A6B0T6M5</accession>
<evidence type="ECO:0000259" key="6">
    <source>
        <dbReference type="PROSITE" id="PS50111"/>
    </source>
</evidence>
<dbReference type="AlphaFoldDB" id="A0A6B0T6M5"/>
<dbReference type="InterPro" id="IPR004090">
    <property type="entry name" value="Chemotax_Me-accpt_rcpt"/>
</dbReference>
<comment type="similarity">
    <text evidence="2">Belongs to the methyl-accepting chemotaxis (MCP) protein family.</text>
</comment>
<feature type="transmembrane region" description="Helical" evidence="5">
    <location>
        <begin position="21"/>
        <end position="43"/>
    </location>
</feature>
<evidence type="ECO:0000256" key="3">
    <source>
        <dbReference type="PROSITE-ProRule" id="PRU00284"/>
    </source>
</evidence>
<feature type="domain" description="HAMP" evidence="7">
    <location>
        <begin position="319"/>
        <end position="371"/>
    </location>
</feature>
<dbReference type="EMBL" id="WUUT01000002">
    <property type="protein sequence ID" value="MXR51223.1"/>
    <property type="molecule type" value="Genomic_DNA"/>
</dbReference>
<feature type="region of interest" description="Disordered" evidence="4">
    <location>
        <begin position="526"/>
        <end position="550"/>
    </location>
</feature>
<dbReference type="GO" id="GO:0006935">
    <property type="term" value="P:chemotaxis"/>
    <property type="evidence" value="ECO:0007669"/>
    <property type="project" value="InterPro"/>
</dbReference>
<sequence length="775" mass="84536">MSRVDRGRKRLRGLYDRVRGRYAFKIGLSILVVTVLLAGVGYVTVTTVQANIEDDAEQRLADSAEREAAGIDGFIEQRGGDALRLSSVEGIASWDEQRRQRELNSELERLPDTVKAIHYVDLENTRVETSTDEEWDDREFDRGEYPWAVDPVTLTPGETRPFQPYEADGEKELGFTSLVNEQQSHAIVLVVDLRDRSELLRSPVEGGNIQVVTHEDGSVVLSQDFDEINSQHFLTDELDFLTRANTRTRIDEVSTETDQVNGSEMIVASAPVDGARWSVVAAGPRNTIFSTAQDVSRNLLILIGIAVFGLVAVGAGITRDINRSLSQMSTYATEIERGNLDVDIDQSRTDEFGGLAGAFARIRDTLSEQLSEVEEQAAEAERAREEAEQAELDAQRAKEEAEALSSHLEAKAQEYREEIQAAADGDLTRRLDTDSESEAMAEIGRSVNEMLSDIEDLVVQIQDLATEVDGRSTEVTESTAEIRRSSTEVADSIEEISAGADSQSEKLTRAAAEMNDLSATVEEIASSSREVAQRSREAAEEGEQSMETATETVGKMEAIEAKAVDTATEMESLQAEVQRIGEIVDVIDEIAEQTNMLALNASIEAARAGEAGDGFGVVADEIKSLAEETAAATQEVEDVVTSVEQSTESVAEDMFAMREEVEDGRRAVDDTVRTLESIAKKIESANSGIQSINDATDEQATSTQNVVQMVEEANEVSDRTAEESQNVSAAAEEQTSAIQQISNSADSLSQRAERLGEIADQFETEVTASATADDD</sequence>
<feature type="region of interest" description="Disordered" evidence="4">
    <location>
        <begin position="715"/>
        <end position="775"/>
    </location>
</feature>
<feature type="domain" description="HAMP" evidence="7">
    <location>
        <begin position="406"/>
        <end position="459"/>
    </location>
</feature>
<dbReference type="Pfam" id="PF00015">
    <property type="entry name" value="MCPsignal"/>
    <property type="match status" value="1"/>
</dbReference>
<feature type="compositionally biased region" description="Polar residues" evidence="4">
    <location>
        <begin position="764"/>
        <end position="775"/>
    </location>
</feature>
<protein>
    <submittedName>
        <fullName evidence="8">HAMP domain-containing protein</fullName>
    </submittedName>
</protein>
<keyword evidence="1 3" id="KW-0807">Transducer</keyword>
<dbReference type="CDD" id="cd18774">
    <property type="entry name" value="PDC2_HK_sensor"/>
    <property type="match status" value="1"/>
</dbReference>
<dbReference type="InterPro" id="IPR004089">
    <property type="entry name" value="MCPsignal_dom"/>
</dbReference>
<dbReference type="Pfam" id="PF00672">
    <property type="entry name" value="HAMP"/>
    <property type="match status" value="1"/>
</dbReference>
<evidence type="ECO:0000256" key="4">
    <source>
        <dbReference type="SAM" id="MobiDB-lite"/>
    </source>
</evidence>
<dbReference type="SMART" id="SM00304">
    <property type="entry name" value="HAMP"/>
    <property type="match status" value="3"/>
</dbReference>
<evidence type="ECO:0000313" key="8">
    <source>
        <dbReference type="EMBL" id="MXR51223.1"/>
    </source>
</evidence>
<dbReference type="SUPFAM" id="SSF158472">
    <property type="entry name" value="HAMP domain-like"/>
    <property type="match status" value="1"/>
</dbReference>
<dbReference type="GO" id="GO:0016020">
    <property type="term" value="C:membrane"/>
    <property type="evidence" value="ECO:0007669"/>
    <property type="project" value="InterPro"/>
</dbReference>
<keyword evidence="5" id="KW-0472">Membrane</keyword>
<dbReference type="PRINTS" id="PR00260">
    <property type="entry name" value="CHEMTRNSDUCR"/>
</dbReference>
<dbReference type="GO" id="GO:0007165">
    <property type="term" value="P:signal transduction"/>
    <property type="evidence" value="ECO:0007669"/>
    <property type="project" value="UniProtKB-KW"/>
</dbReference>
<evidence type="ECO:0000313" key="9">
    <source>
        <dbReference type="Proteomes" id="UP000466535"/>
    </source>
</evidence>
<dbReference type="GO" id="GO:0004888">
    <property type="term" value="F:transmembrane signaling receptor activity"/>
    <property type="evidence" value="ECO:0007669"/>
    <property type="project" value="InterPro"/>
</dbReference>
<dbReference type="PANTHER" id="PTHR32089">
    <property type="entry name" value="METHYL-ACCEPTING CHEMOTAXIS PROTEIN MCPB"/>
    <property type="match status" value="1"/>
</dbReference>
<keyword evidence="9" id="KW-1185">Reference proteome</keyword>
<dbReference type="SMART" id="SM00283">
    <property type="entry name" value="MA"/>
    <property type="match status" value="1"/>
</dbReference>
<evidence type="ECO:0000256" key="1">
    <source>
        <dbReference type="ARBA" id="ARBA00023224"/>
    </source>
</evidence>
<dbReference type="SUPFAM" id="SSF58104">
    <property type="entry name" value="Methyl-accepting chemotaxis protein (MCP) signaling domain"/>
    <property type="match status" value="1"/>
</dbReference>
<dbReference type="OrthoDB" id="8523at2157"/>
<proteinExistence type="inferred from homology"/>
<dbReference type="PROSITE" id="PS50885">
    <property type="entry name" value="HAMP"/>
    <property type="match status" value="2"/>
</dbReference>
<comment type="caution">
    <text evidence="8">The sequence shown here is derived from an EMBL/GenBank/DDBJ whole genome shotgun (WGS) entry which is preliminary data.</text>
</comment>
<feature type="domain" description="Methyl-accepting transducer" evidence="6">
    <location>
        <begin position="478"/>
        <end position="714"/>
    </location>
</feature>
<dbReference type="InterPro" id="IPR003660">
    <property type="entry name" value="HAMP_dom"/>
</dbReference>